<gene>
    <name evidence="1" type="ORF">B0T17DRAFT_617520</name>
</gene>
<proteinExistence type="predicted"/>
<dbReference type="EMBL" id="JAULSR010000003">
    <property type="protein sequence ID" value="KAK0625427.1"/>
    <property type="molecule type" value="Genomic_DNA"/>
</dbReference>
<protein>
    <submittedName>
        <fullName evidence="1">Uncharacterized protein</fullName>
    </submittedName>
</protein>
<name>A0AA39X187_9PEZI</name>
<keyword evidence="2" id="KW-1185">Reference proteome</keyword>
<dbReference type="Proteomes" id="UP001174934">
    <property type="component" value="Unassembled WGS sequence"/>
</dbReference>
<dbReference type="AlphaFoldDB" id="A0AA39X187"/>
<comment type="caution">
    <text evidence="1">The sequence shown here is derived from an EMBL/GenBank/DDBJ whole genome shotgun (WGS) entry which is preliminary data.</text>
</comment>
<accession>A0AA39X187</accession>
<evidence type="ECO:0000313" key="2">
    <source>
        <dbReference type="Proteomes" id="UP001174934"/>
    </source>
</evidence>
<evidence type="ECO:0000313" key="1">
    <source>
        <dbReference type="EMBL" id="KAK0625427.1"/>
    </source>
</evidence>
<organism evidence="1 2">
    <name type="scientific">Bombardia bombarda</name>
    <dbReference type="NCBI Taxonomy" id="252184"/>
    <lineage>
        <taxon>Eukaryota</taxon>
        <taxon>Fungi</taxon>
        <taxon>Dikarya</taxon>
        <taxon>Ascomycota</taxon>
        <taxon>Pezizomycotina</taxon>
        <taxon>Sordariomycetes</taxon>
        <taxon>Sordariomycetidae</taxon>
        <taxon>Sordariales</taxon>
        <taxon>Lasiosphaeriaceae</taxon>
        <taxon>Bombardia</taxon>
    </lineage>
</organism>
<sequence length="214" mass="25161">MTKGNINMPLWHADDFNLSCCDRVRNITDNDNDCARALLCTHPILGPQPTRHETIRANLIILFQTLMFFADFLGPRMDRPGNNPTEMEFWDTVVREWRLLSPTAARLPRWIAMHAAAEYSQCRAAYKQKHREMEMYRDHRELLLAGLIDKWHHFVTKQRLAAPLPLDNIKKRVCQWRQLVGTYKAIEGVLFQDVLPLSGDWDLEKYIYDISRPR</sequence>
<reference evidence="1" key="1">
    <citation type="submission" date="2023-06" db="EMBL/GenBank/DDBJ databases">
        <title>Genome-scale phylogeny and comparative genomics of the fungal order Sordariales.</title>
        <authorList>
            <consortium name="Lawrence Berkeley National Laboratory"/>
            <person name="Hensen N."/>
            <person name="Bonometti L."/>
            <person name="Westerberg I."/>
            <person name="Brannstrom I.O."/>
            <person name="Guillou S."/>
            <person name="Cros-Aarteil S."/>
            <person name="Calhoun S."/>
            <person name="Haridas S."/>
            <person name="Kuo A."/>
            <person name="Mondo S."/>
            <person name="Pangilinan J."/>
            <person name="Riley R."/>
            <person name="LaButti K."/>
            <person name="Andreopoulos B."/>
            <person name="Lipzen A."/>
            <person name="Chen C."/>
            <person name="Yanf M."/>
            <person name="Daum C."/>
            <person name="Ng V."/>
            <person name="Clum A."/>
            <person name="Steindorff A."/>
            <person name="Ohm R."/>
            <person name="Martin F."/>
            <person name="Silar P."/>
            <person name="Natvig D."/>
            <person name="Lalanne C."/>
            <person name="Gautier V."/>
            <person name="Ament-velasquez S.L."/>
            <person name="Kruys A."/>
            <person name="Hutchinson M.I."/>
            <person name="Powell A.J."/>
            <person name="Barry K."/>
            <person name="Miller A.N."/>
            <person name="Grigoriev I.V."/>
            <person name="Debuchy R."/>
            <person name="Gladieux P."/>
            <person name="Thoren M.H."/>
            <person name="Johannesson H."/>
        </authorList>
    </citation>
    <scope>NUCLEOTIDE SEQUENCE</scope>
    <source>
        <strain evidence="1">SMH3391-2</strain>
    </source>
</reference>